<name>A0A250KW17_9GAMM</name>
<dbReference type="OrthoDB" id="5771095at2"/>
<reference evidence="3 4" key="1">
    <citation type="submission" date="2016-12" db="EMBL/GenBank/DDBJ databases">
        <title>Genome sequencing of Methylocaldum marinum.</title>
        <authorList>
            <person name="Takeuchi M."/>
            <person name="Kamagata Y."/>
            <person name="Hiraoka S."/>
            <person name="Oshima K."/>
            <person name="Hattori M."/>
            <person name="Iwasaki W."/>
        </authorList>
    </citation>
    <scope>NUCLEOTIDE SEQUENCE [LARGE SCALE GENOMIC DNA]</scope>
    <source>
        <strain evidence="3 4">S8</strain>
    </source>
</reference>
<proteinExistence type="predicted"/>
<evidence type="ECO:0000256" key="1">
    <source>
        <dbReference type="ARBA" id="ARBA00023186"/>
    </source>
</evidence>
<organism evidence="3 4">
    <name type="scientific">Methylocaldum marinum</name>
    <dbReference type="NCBI Taxonomy" id="1432792"/>
    <lineage>
        <taxon>Bacteria</taxon>
        <taxon>Pseudomonadati</taxon>
        <taxon>Pseudomonadota</taxon>
        <taxon>Gammaproteobacteria</taxon>
        <taxon>Methylococcales</taxon>
        <taxon>Methylococcaceae</taxon>
        <taxon>Methylocaldum</taxon>
    </lineage>
</organism>
<protein>
    <submittedName>
        <fullName evidence="3">Heat shock protein DnaJ domain protein</fullName>
    </submittedName>
</protein>
<dbReference type="KEGG" id="mmai:sS8_3936"/>
<dbReference type="EMBL" id="AP017928">
    <property type="protein sequence ID" value="BBA35868.1"/>
    <property type="molecule type" value="Genomic_DNA"/>
</dbReference>
<evidence type="ECO:0000313" key="3">
    <source>
        <dbReference type="EMBL" id="BBA35868.1"/>
    </source>
</evidence>
<feature type="domain" description="J" evidence="2">
    <location>
        <begin position="3"/>
        <end position="62"/>
    </location>
</feature>
<dbReference type="SUPFAM" id="SSF46565">
    <property type="entry name" value="Chaperone J-domain"/>
    <property type="match status" value="1"/>
</dbReference>
<keyword evidence="3" id="KW-0346">Stress response</keyword>
<keyword evidence="1" id="KW-0143">Chaperone</keyword>
<dbReference type="InterPro" id="IPR001623">
    <property type="entry name" value="DnaJ_domain"/>
</dbReference>
<keyword evidence="4" id="KW-1185">Reference proteome</keyword>
<dbReference type="Proteomes" id="UP000266313">
    <property type="component" value="Chromosome"/>
</dbReference>
<dbReference type="RefSeq" id="WP_119631142.1">
    <property type="nucleotide sequence ID" value="NZ_AP017928.1"/>
</dbReference>
<dbReference type="SMART" id="SM00271">
    <property type="entry name" value="DnaJ"/>
    <property type="match status" value="1"/>
</dbReference>
<dbReference type="CDD" id="cd06257">
    <property type="entry name" value="DnaJ"/>
    <property type="match status" value="1"/>
</dbReference>
<dbReference type="Pfam" id="PF00226">
    <property type="entry name" value="DnaJ"/>
    <property type="match status" value="1"/>
</dbReference>
<dbReference type="PRINTS" id="PR00625">
    <property type="entry name" value="JDOMAIN"/>
</dbReference>
<gene>
    <name evidence="3" type="ORF">sS8_3936</name>
</gene>
<dbReference type="AlphaFoldDB" id="A0A250KW17"/>
<accession>A0A250KW17</accession>
<dbReference type="Gene3D" id="1.10.287.110">
    <property type="entry name" value="DnaJ domain"/>
    <property type="match status" value="1"/>
</dbReference>
<evidence type="ECO:0000313" key="4">
    <source>
        <dbReference type="Proteomes" id="UP000266313"/>
    </source>
</evidence>
<dbReference type="InterPro" id="IPR036869">
    <property type="entry name" value="J_dom_sf"/>
</dbReference>
<dbReference type="PROSITE" id="PS50076">
    <property type="entry name" value="DNAJ_2"/>
    <property type="match status" value="1"/>
</dbReference>
<sequence>MKTPYEVLEVEEDAGDEAIKKAYLRKVREFPPEQNAEAFRRIRAAYEHIETDKKRREYRLFHREKPEISVLLRQALKPGRPGRPDAGTLIGALTDGLAEHLSGTGTDS</sequence>
<evidence type="ECO:0000259" key="2">
    <source>
        <dbReference type="PROSITE" id="PS50076"/>
    </source>
</evidence>